<dbReference type="AlphaFoldDB" id="A0AAV7EV40"/>
<evidence type="ECO:0000256" key="2">
    <source>
        <dbReference type="ARBA" id="ARBA00022723"/>
    </source>
</evidence>
<dbReference type="GO" id="GO:0008270">
    <property type="term" value="F:zinc ion binding"/>
    <property type="evidence" value="ECO:0007669"/>
    <property type="project" value="UniProtKB-KW"/>
</dbReference>
<gene>
    <name evidence="11" type="ORF">H6P81_011467</name>
</gene>
<dbReference type="EMBL" id="JAINDJ010000004">
    <property type="protein sequence ID" value="KAG9451502.1"/>
    <property type="molecule type" value="Genomic_DNA"/>
</dbReference>
<dbReference type="InterPro" id="IPR058196">
    <property type="entry name" value="zf-C2H2_STOP1/2_C"/>
</dbReference>
<comment type="subcellular location">
    <subcellularLocation>
        <location evidence="1">Nucleus</location>
    </subcellularLocation>
</comment>
<dbReference type="InterPro" id="IPR044300">
    <property type="entry name" value="STOP1/2"/>
</dbReference>
<evidence type="ECO:0000256" key="9">
    <source>
        <dbReference type="PROSITE-ProRule" id="PRU00042"/>
    </source>
</evidence>
<comment type="caution">
    <text evidence="11">The sequence shown here is derived from an EMBL/GenBank/DDBJ whole genome shotgun (WGS) entry which is preliminary data.</text>
</comment>
<evidence type="ECO:0000313" key="12">
    <source>
        <dbReference type="Proteomes" id="UP000825729"/>
    </source>
</evidence>
<evidence type="ECO:0000313" key="11">
    <source>
        <dbReference type="EMBL" id="KAG9451502.1"/>
    </source>
</evidence>
<evidence type="ECO:0000259" key="10">
    <source>
        <dbReference type="PROSITE" id="PS50157"/>
    </source>
</evidence>
<proteinExistence type="predicted"/>
<dbReference type="Pfam" id="PF23115">
    <property type="entry name" value="zf-C2H2_STOP2_3rd"/>
    <property type="match status" value="1"/>
</dbReference>
<dbReference type="InterPro" id="IPR013087">
    <property type="entry name" value="Znf_C2H2_type"/>
</dbReference>
<dbReference type="PANTHER" id="PTHR46352">
    <property type="entry name" value="PROTEIN SENSITIVE TO PROTON RHIZOTOXICITY 1"/>
    <property type="match status" value="1"/>
</dbReference>
<evidence type="ECO:0000256" key="7">
    <source>
        <dbReference type="ARBA" id="ARBA00023163"/>
    </source>
</evidence>
<keyword evidence="12" id="KW-1185">Reference proteome</keyword>
<keyword evidence="7" id="KW-0804">Transcription</keyword>
<dbReference type="PANTHER" id="PTHR46352:SF14">
    <property type="entry name" value="PROTEIN SENSITIVE TO PROTON RHIZOTOXICITY 2-LIKE"/>
    <property type="match status" value="1"/>
</dbReference>
<keyword evidence="6" id="KW-0805">Transcription regulation</keyword>
<dbReference type="GO" id="GO:0010447">
    <property type="term" value="P:response to acidic pH"/>
    <property type="evidence" value="ECO:0007669"/>
    <property type="project" value="InterPro"/>
</dbReference>
<dbReference type="GO" id="GO:0010044">
    <property type="term" value="P:response to aluminum ion"/>
    <property type="evidence" value="ECO:0007669"/>
    <property type="project" value="InterPro"/>
</dbReference>
<evidence type="ECO:0000256" key="1">
    <source>
        <dbReference type="ARBA" id="ARBA00004123"/>
    </source>
</evidence>
<keyword evidence="4 9" id="KW-0863">Zinc-finger</keyword>
<dbReference type="SMART" id="SM00355">
    <property type="entry name" value="ZnF_C2H2"/>
    <property type="match status" value="3"/>
</dbReference>
<name>A0AAV7EV40_ARIFI</name>
<dbReference type="FunFam" id="3.30.160.60:FF:000100">
    <property type="entry name" value="Zinc finger 45-like"/>
    <property type="match status" value="1"/>
</dbReference>
<keyword evidence="5" id="KW-0862">Zinc</keyword>
<sequence length="633" mass="69250">MEATEKTPRDFVCVLNSSSLSLLLVTFGRPSRLSLLAMDSSDGRAPPPALVPVSPLSTPDPGVPLFNLSVLRQKMDSLHDFLAQSIESKSQLTDYETGFVSMEITSAIHNIILNGAALVASSVQPSLLPGSAGIVEKSGGFEPVENISSPLNRRKPGECSNSENQWLPETETCNLRSDMTVAVCYPVSGDASDSWVLRNFEDQKTSNGAVAILNSANKENRSEVANNRPETINLAAVEPKEEDLETYQETRDDSEIIELDALELLAEHVHFCDICGKGFKRDANLRMHMRAHGDKFKTLEALARPGKSCISSAITKIRFSCPFPGCSRNRSHKKFRPLKSAICVKNHFKRSHCPKMYSCNRCNKKSFSVLADLKSHLKHCGQCRWKCSCGTSFSRKDKLFGHLALFEGHMPAVMEEEKSKELVLGEGFHMDEEDALDNSFIEGLLDGFDPIDGSSLDDVLGFSGLGSPTGFDKLIRIIPVALAFCYPVSRIYCPSLAGLIALGVPDWTHDCIIQHLTTLSVGSNGKMGTEPDDLLEHCTQLAASLRQYSVASSLWSSWLELAASSLDTPVSPPHWNPSNAGLIKLNLDGYSIVSPLGKESTSVELVSLFHGFWTFGASLSLGQTLHVEVTPEW</sequence>
<evidence type="ECO:0000256" key="8">
    <source>
        <dbReference type="ARBA" id="ARBA00023242"/>
    </source>
</evidence>
<keyword evidence="2" id="KW-0479">Metal-binding</keyword>
<dbReference type="Gene3D" id="3.30.160.60">
    <property type="entry name" value="Classic Zinc Finger"/>
    <property type="match status" value="1"/>
</dbReference>
<evidence type="ECO:0000256" key="5">
    <source>
        <dbReference type="ARBA" id="ARBA00022833"/>
    </source>
</evidence>
<reference evidence="11 12" key="1">
    <citation type="submission" date="2021-07" db="EMBL/GenBank/DDBJ databases">
        <title>The Aristolochia fimbriata genome: insights into angiosperm evolution, floral development and chemical biosynthesis.</title>
        <authorList>
            <person name="Jiao Y."/>
        </authorList>
    </citation>
    <scope>NUCLEOTIDE SEQUENCE [LARGE SCALE GENOMIC DNA]</scope>
    <source>
        <strain evidence="11">IBCAS-2021</strain>
        <tissue evidence="11">Leaf</tissue>
    </source>
</reference>
<evidence type="ECO:0000256" key="4">
    <source>
        <dbReference type="ARBA" id="ARBA00022771"/>
    </source>
</evidence>
<dbReference type="Pfam" id="PF23118">
    <property type="entry name" value="zf-C2H2_STOP2_C"/>
    <property type="match status" value="1"/>
</dbReference>
<evidence type="ECO:0000256" key="6">
    <source>
        <dbReference type="ARBA" id="ARBA00023015"/>
    </source>
</evidence>
<dbReference type="Proteomes" id="UP000825729">
    <property type="component" value="Unassembled WGS sequence"/>
</dbReference>
<keyword evidence="3" id="KW-0677">Repeat</keyword>
<dbReference type="InterPro" id="IPR059161">
    <property type="entry name" value="Znf-C2H2_STOP1/2_3rd"/>
</dbReference>
<dbReference type="PROSITE" id="PS50157">
    <property type="entry name" value="ZINC_FINGER_C2H2_2"/>
    <property type="match status" value="1"/>
</dbReference>
<accession>A0AAV7EV40</accession>
<feature type="domain" description="C2H2-type" evidence="10">
    <location>
        <begin position="270"/>
        <end position="297"/>
    </location>
</feature>
<dbReference type="SUPFAM" id="SSF57667">
    <property type="entry name" value="beta-beta-alpha zinc fingers"/>
    <property type="match status" value="1"/>
</dbReference>
<protein>
    <recommendedName>
        <fullName evidence="10">C2H2-type domain-containing protein</fullName>
    </recommendedName>
</protein>
<dbReference type="InterPro" id="IPR036236">
    <property type="entry name" value="Znf_C2H2_sf"/>
</dbReference>
<keyword evidence="8" id="KW-0539">Nucleus</keyword>
<dbReference type="PROSITE" id="PS00028">
    <property type="entry name" value="ZINC_FINGER_C2H2_1"/>
    <property type="match status" value="1"/>
</dbReference>
<organism evidence="11 12">
    <name type="scientific">Aristolochia fimbriata</name>
    <name type="common">White veined hardy Dutchman's pipe vine</name>
    <dbReference type="NCBI Taxonomy" id="158543"/>
    <lineage>
        <taxon>Eukaryota</taxon>
        <taxon>Viridiplantae</taxon>
        <taxon>Streptophyta</taxon>
        <taxon>Embryophyta</taxon>
        <taxon>Tracheophyta</taxon>
        <taxon>Spermatophyta</taxon>
        <taxon>Magnoliopsida</taxon>
        <taxon>Magnoliidae</taxon>
        <taxon>Piperales</taxon>
        <taxon>Aristolochiaceae</taxon>
        <taxon>Aristolochia</taxon>
    </lineage>
</organism>
<evidence type="ECO:0000256" key="3">
    <source>
        <dbReference type="ARBA" id="ARBA00022737"/>
    </source>
</evidence>